<dbReference type="InterPro" id="IPR018721">
    <property type="entry name" value="DUF2252"/>
</dbReference>
<dbReference type="AlphaFoldDB" id="A0A0F5MXL1"/>
<dbReference type="PATRIC" id="fig|342002.3.peg.2970"/>
<dbReference type="Proteomes" id="UP000192327">
    <property type="component" value="Unassembled WGS sequence"/>
</dbReference>
<reference evidence="2" key="2">
    <citation type="submission" date="2015-04" db="EMBL/GenBank/DDBJ databases">
        <title>Genome sequence of Mycobacterium arupense strain GUC1.</title>
        <authorList>
            <person name="Greninger A.L."/>
            <person name="Cunningham G."/>
            <person name="Chiu C.Y."/>
            <person name="Miller S."/>
        </authorList>
    </citation>
    <scope>NUCLEOTIDE SEQUENCE</scope>
    <source>
        <strain evidence="2">GUC1</strain>
    </source>
</reference>
<accession>A0A0F5MXL1</accession>
<sequence>MSVRERQENGRSRRKALSRSALGEYAASPRRCDPVVLLESQAKDRVPELVPIRYTRMLASPYAFFRGAAVIMAADLAAGENTGIRVQLCGDAHLSNFGLYASPERHLTFDLNDFDETLPGPWDWDVKRLVASTAVLCRSRGLDAARQESMVRACAQAYRSQMRELSRLGELDVWYAQSVVDAELLATVEPVYAKEIRRTAAGALARGRQQAVDKLTRSHDGRRHLRSDPPLIVPVGELVGDVVAHLYDIYMRKLIRDYVSSLRGDLRVLARRYRYVEMARKVVGVGSVGTRTWIALFEGRAGRDPLLMQVKEARPSVLEAHLARSSYPNAGERVVAGQRLMQASSDVLLGWLHAIGPDGHHGDYYVRQLWDMKGSADVETMRPKVLTAYVQACGRALARAHSRSGDRVAIAAYLGKGDKADRALARFALAYAGQNQCDYQALRAAAESGRITAD</sequence>
<dbReference type="PANTHER" id="PTHR39441:SF1">
    <property type="entry name" value="DUF2252 DOMAIN-CONTAINING PROTEIN"/>
    <property type="match status" value="1"/>
</dbReference>
<dbReference type="PANTHER" id="PTHR39441">
    <property type="entry name" value="DUF2252 DOMAIN-CONTAINING PROTEIN"/>
    <property type="match status" value="1"/>
</dbReference>
<keyword evidence="6" id="KW-1185">Reference proteome</keyword>
<reference evidence="5" key="1">
    <citation type="submission" date="2015-04" db="EMBL/GenBank/DDBJ databases">
        <title>Genome sequence of Mycobacterium arupense GUC1.</title>
        <authorList>
            <person name="Greninger A.L."/>
            <person name="Cunningham G."/>
            <person name="Chiu C.Y."/>
            <person name="Miller S."/>
        </authorList>
    </citation>
    <scope>NUCLEOTIDE SEQUENCE [LARGE SCALE GENOMIC DNA]</scope>
    <source>
        <strain evidence="5">GUC1</strain>
    </source>
</reference>
<dbReference type="EMBL" id="SSGD01000153">
    <property type="protein sequence ID" value="TXI50995.1"/>
    <property type="molecule type" value="Genomic_DNA"/>
</dbReference>
<evidence type="ECO:0000313" key="5">
    <source>
        <dbReference type="Proteomes" id="UP000034416"/>
    </source>
</evidence>
<dbReference type="Pfam" id="PF10009">
    <property type="entry name" value="DUF2252"/>
    <property type="match status" value="1"/>
</dbReference>
<dbReference type="OrthoDB" id="1491115at2"/>
<dbReference type="Proteomes" id="UP000034416">
    <property type="component" value="Unassembled WGS sequence"/>
</dbReference>
<feature type="compositionally biased region" description="Basic and acidic residues" evidence="1">
    <location>
        <begin position="1"/>
        <end position="11"/>
    </location>
</feature>
<dbReference type="EMBL" id="LASW01000034">
    <property type="protein sequence ID" value="KKB99436.1"/>
    <property type="molecule type" value="Genomic_DNA"/>
</dbReference>
<dbReference type="Proteomes" id="UP000321797">
    <property type="component" value="Unassembled WGS sequence"/>
</dbReference>
<dbReference type="EMBL" id="MVHH01000045">
    <property type="protein sequence ID" value="OQZ94226.1"/>
    <property type="molecule type" value="Genomic_DNA"/>
</dbReference>
<reference evidence="3 6" key="3">
    <citation type="submission" date="2016-12" db="EMBL/GenBank/DDBJ databases">
        <title>The new phylogeny of genus Mycobacterium.</title>
        <authorList>
            <person name="Tortoli E."/>
            <person name="Trovato A."/>
            <person name="Cirillo D.M."/>
        </authorList>
    </citation>
    <scope>NUCLEOTIDE SEQUENCE [LARGE SCALE GENOMIC DNA]</scope>
    <source>
        <strain evidence="3 6">DSM 44942</strain>
    </source>
</reference>
<evidence type="ECO:0000313" key="3">
    <source>
        <dbReference type="EMBL" id="OQZ94226.1"/>
    </source>
</evidence>
<protein>
    <submittedName>
        <fullName evidence="4">DUF2252 domain-containing protein</fullName>
    </submittedName>
</protein>
<gene>
    <name evidence="3" type="ORF">BST15_16875</name>
    <name evidence="4" type="ORF">E6Q54_20905</name>
    <name evidence="2" type="ORF">WR43_09815</name>
</gene>
<feature type="region of interest" description="Disordered" evidence="1">
    <location>
        <begin position="1"/>
        <end position="22"/>
    </location>
</feature>
<proteinExistence type="predicted"/>
<name>A0A0F5MXL1_9MYCO</name>
<evidence type="ECO:0000313" key="2">
    <source>
        <dbReference type="EMBL" id="KKB99436.1"/>
    </source>
</evidence>
<reference evidence="4 7" key="4">
    <citation type="submission" date="2018-09" db="EMBL/GenBank/DDBJ databases">
        <title>Metagenome Assembled Genomes from an Advanced Water Purification Facility.</title>
        <authorList>
            <person name="Stamps B.W."/>
            <person name="Spear J.R."/>
        </authorList>
    </citation>
    <scope>NUCLEOTIDE SEQUENCE [LARGE SCALE GENOMIC DNA]</scope>
    <source>
        <strain evidence="4">Bin_29_2</strain>
    </source>
</reference>
<evidence type="ECO:0000256" key="1">
    <source>
        <dbReference type="SAM" id="MobiDB-lite"/>
    </source>
</evidence>
<evidence type="ECO:0000313" key="4">
    <source>
        <dbReference type="EMBL" id="TXI50995.1"/>
    </source>
</evidence>
<evidence type="ECO:0000313" key="6">
    <source>
        <dbReference type="Proteomes" id="UP000192327"/>
    </source>
</evidence>
<organism evidence="2 5">
    <name type="scientific">Mycolicibacter arupensis</name>
    <dbReference type="NCBI Taxonomy" id="342002"/>
    <lineage>
        <taxon>Bacteria</taxon>
        <taxon>Bacillati</taxon>
        <taxon>Actinomycetota</taxon>
        <taxon>Actinomycetes</taxon>
        <taxon>Mycobacteriales</taxon>
        <taxon>Mycobacteriaceae</taxon>
        <taxon>Mycolicibacter</taxon>
    </lineage>
</organism>
<comment type="caution">
    <text evidence="2">The sequence shown here is derived from an EMBL/GenBank/DDBJ whole genome shotgun (WGS) entry which is preliminary data.</text>
</comment>
<dbReference type="STRING" id="342002.BST15_16875"/>
<evidence type="ECO:0000313" key="7">
    <source>
        <dbReference type="Proteomes" id="UP000321797"/>
    </source>
</evidence>